<accession>A0AAD8FWU6</accession>
<feature type="domain" description="IF rod" evidence="6">
    <location>
        <begin position="35"/>
        <end position="357"/>
    </location>
</feature>
<dbReference type="EMBL" id="JAGXEW010000020">
    <property type="protein sequence ID" value="KAK1160260.1"/>
    <property type="molecule type" value="Genomic_DNA"/>
</dbReference>
<evidence type="ECO:0000256" key="4">
    <source>
        <dbReference type="SAM" id="Coils"/>
    </source>
</evidence>
<keyword evidence="1 3" id="KW-0403">Intermediate filament</keyword>
<dbReference type="PANTHER" id="PTHR47082">
    <property type="entry name" value="KERATIN-LIKE PROTEIN KRT222"/>
    <property type="match status" value="1"/>
</dbReference>
<comment type="similarity">
    <text evidence="3">Belongs to the intermediate filament family.</text>
</comment>
<evidence type="ECO:0000256" key="2">
    <source>
        <dbReference type="ARBA" id="ARBA00023054"/>
    </source>
</evidence>
<dbReference type="Gene3D" id="1.20.5.1160">
    <property type="entry name" value="Vasodilator-stimulated phosphoprotein"/>
    <property type="match status" value="1"/>
</dbReference>
<proteinExistence type="inferred from homology"/>
<evidence type="ECO:0000256" key="1">
    <source>
        <dbReference type="ARBA" id="ARBA00022754"/>
    </source>
</evidence>
<evidence type="ECO:0000256" key="5">
    <source>
        <dbReference type="SAM" id="MobiDB-lite"/>
    </source>
</evidence>
<feature type="region of interest" description="Disordered" evidence="5">
    <location>
        <begin position="373"/>
        <end position="419"/>
    </location>
</feature>
<dbReference type="AlphaFoldDB" id="A0AAD8FWU6"/>
<dbReference type="GO" id="GO:0005882">
    <property type="term" value="C:intermediate filament"/>
    <property type="evidence" value="ECO:0007669"/>
    <property type="project" value="UniProtKB-KW"/>
</dbReference>
<dbReference type="SMART" id="SM01391">
    <property type="entry name" value="Filament"/>
    <property type="match status" value="1"/>
</dbReference>
<comment type="caution">
    <text evidence="7">The sequence shown here is derived from an EMBL/GenBank/DDBJ whole genome shotgun (WGS) entry which is preliminary data.</text>
</comment>
<dbReference type="Proteomes" id="UP001230051">
    <property type="component" value="Unassembled WGS sequence"/>
</dbReference>
<evidence type="ECO:0000313" key="7">
    <source>
        <dbReference type="EMBL" id="KAK1160260.1"/>
    </source>
</evidence>
<feature type="coiled-coil region" evidence="4">
    <location>
        <begin position="241"/>
        <end position="282"/>
    </location>
</feature>
<name>A0AAD8FWU6_ACIOX</name>
<dbReference type="Gene3D" id="1.20.5.500">
    <property type="entry name" value="Single helix bin"/>
    <property type="match status" value="1"/>
</dbReference>
<dbReference type="Pfam" id="PF00038">
    <property type="entry name" value="Filament"/>
    <property type="match status" value="1"/>
</dbReference>
<organism evidence="7 8">
    <name type="scientific">Acipenser oxyrinchus oxyrinchus</name>
    <dbReference type="NCBI Taxonomy" id="40147"/>
    <lineage>
        <taxon>Eukaryota</taxon>
        <taxon>Metazoa</taxon>
        <taxon>Chordata</taxon>
        <taxon>Craniata</taxon>
        <taxon>Vertebrata</taxon>
        <taxon>Euteleostomi</taxon>
        <taxon>Actinopterygii</taxon>
        <taxon>Chondrostei</taxon>
        <taxon>Acipenseriformes</taxon>
        <taxon>Acipenseridae</taxon>
        <taxon>Acipenser</taxon>
    </lineage>
</organism>
<evidence type="ECO:0000313" key="8">
    <source>
        <dbReference type="Proteomes" id="UP001230051"/>
    </source>
</evidence>
<evidence type="ECO:0000259" key="6">
    <source>
        <dbReference type="PROSITE" id="PS51842"/>
    </source>
</evidence>
<dbReference type="SUPFAM" id="SSF64593">
    <property type="entry name" value="Intermediate filament protein, coiled coil region"/>
    <property type="match status" value="1"/>
</dbReference>
<feature type="compositionally biased region" description="Basic and acidic residues" evidence="5">
    <location>
        <begin position="402"/>
        <end position="412"/>
    </location>
</feature>
<dbReference type="Gene3D" id="1.20.5.170">
    <property type="match status" value="1"/>
</dbReference>
<evidence type="ECO:0000256" key="3">
    <source>
        <dbReference type="RuleBase" id="RU000685"/>
    </source>
</evidence>
<dbReference type="PROSITE" id="PS51842">
    <property type="entry name" value="IF_ROD_2"/>
    <property type="match status" value="1"/>
</dbReference>
<protein>
    <submittedName>
        <fullName evidence="7">Keratin-like protein KRT222 isoform X5</fullName>
    </submittedName>
</protein>
<sequence length="560" mass="63303">MLLASLGFLPLPGQCSQLAEMMRKVSVSKPLHSSPQEIMRDLNERLAGFLEQVCSLEKINQGLEGQICGWMMNHTPQQKDWSQEEGALTQLREEVHSLMVENANLTLQFDITHMDLNHLKTRCGAEESRTSLVEERVSALRKVQRCLDQQSCELQAELEMRRGEIRDLKLNHKEAVQALQQSCLLAPDLLLGLSEDDGSGMELSRLLNEIRTHYESLLASSSSNGMRAEVPGSSAITQLEEEAAQERMSRDRRALKEARAELNEARRQWQSLEVEIESLHALEKGLENSLLASEQQYETQLHSLAVVIQGLEAELREMRQGIESQRHKHEKLFNTKERLEREITTYRSLLERVESRLHGSDASGKALELSLSGNSLESRTSMNATDSRPSSHAIKSGPSGELMKRNTSRNDGDYPAFRNGVQPILKNHVEPKVSKNDVKKKSKLLRRQKSLVLLPVLDIEKETRIETVTTHEILQGNVVRESAEAHGTIEKEKIDEVIKEWEGSFFKGNPHLRKKSVSLRFDLHLAAADESRAQTKEDSVADVEVRLVMKRSRSIATITP</sequence>
<gene>
    <name evidence="7" type="primary">KRT222</name>
    <name evidence="7" type="ORF">AOXY_G20381</name>
</gene>
<dbReference type="InterPro" id="IPR018039">
    <property type="entry name" value="IF_conserved"/>
</dbReference>
<reference evidence="7" key="1">
    <citation type="submission" date="2022-02" db="EMBL/GenBank/DDBJ databases">
        <title>Atlantic sturgeon de novo genome assembly.</title>
        <authorList>
            <person name="Stock M."/>
            <person name="Klopp C."/>
            <person name="Guiguen Y."/>
            <person name="Cabau C."/>
            <person name="Parinello H."/>
            <person name="Santidrian Yebra-Pimentel E."/>
            <person name="Kuhl H."/>
            <person name="Dirks R.P."/>
            <person name="Guessner J."/>
            <person name="Wuertz S."/>
            <person name="Du K."/>
            <person name="Schartl M."/>
        </authorList>
    </citation>
    <scope>NUCLEOTIDE SEQUENCE</scope>
    <source>
        <strain evidence="7">STURGEONOMICS-FGT-2020</strain>
        <tissue evidence="7">Whole blood</tissue>
    </source>
</reference>
<feature type="compositionally biased region" description="Polar residues" evidence="5">
    <location>
        <begin position="379"/>
        <end position="390"/>
    </location>
</feature>
<dbReference type="PROSITE" id="PS00226">
    <property type="entry name" value="IF_ROD_1"/>
    <property type="match status" value="1"/>
</dbReference>
<dbReference type="InterPro" id="IPR039008">
    <property type="entry name" value="IF_rod_dom"/>
</dbReference>
<dbReference type="InterPro" id="IPR052857">
    <property type="entry name" value="IF_Keratin-like"/>
</dbReference>
<keyword evidence="8" id="KW-1185">Reference proteome</keyword>
<dbReference type="PANTHER" id="PTHR47082:SF1">
    <property type="entry name" value="KERATIN-LIKE PROTEIN KRT222"/>
    <property type="match status" value="1"/>
</dbReference>
<feature type="coiled-coil region" evidence="4">
    <location>
        <begin position="308"/>
        <end position="356"/>
    </location>
</feature>
<keyword evidence="2 4" id="KW-0175">Coiled coil</keyword>